<feature type="transmembrane region" description="Helical" evidence="1">
    <location>
        <begin position="48"/>
        <end position="67"/>
    </location>
</feature>
<gene>
    <name evidence="2" type="ORF">C8D86_10360</name>
</gene>
<reference evidence="2 3" key="1">
    <citation type="submission" date="2018-07" db="EMBL/GenBank/DDBJ databases">
        <title>Genomic Encyclopedia of Type Strains, Phase IV (KMG-IV): sequencing the most valuable type-strain genomes for metagenomic binning, comparative biology and taxonomic classification.</title>
        <authorList>
            <person name="Goeker M."/>
        </authorList>
    </citation>
    <scope>NUCLEOTIDE SEQUENCE [LARGE SCALE GENOMIC DNA]</scope>
    <source>
        <strain evidence="2 3">DSM 16500</strain>
    </source>
</reference>
<keyword evidence="1" id="KW-0812">Transmembrane</keyword>
<sequence length="105" mass="12025">MMSRINQHEQTSTVSWKPFVKITLESLISFYIATFCVAMFYIHRGENWLLAGIILALLYLFVIVVCAKRVFEKLPMAAIFLLIPIAPLIALILVVSLIPLLQYLR</sequence>
<keyword evidence="3" id="KW-1185">Reference proteome</keyword>
<dbReference type="EMBL" id="QQAX01000003">
    <property type="protein sequence ID" value="RDI48095.1"/>
    <property type="molecule type" value="Genomic_DNA"/>
</dbReference>
<keyword evidence="1" id="KW-1133">Transmembrane helix</keyword>
<dbReference type="AlphaFoldDB" id="A0A370GWN4"/>
<comment type="caution">
    <text evidence="2">The sequence shown here is derived from an EMBL/GenBank/DDBJ whole genome shotgun (WGS) entry which is preliminary data.</text>
</comment>
<evidence type="ECO:0000256" key="1">
    <source>
        <dbReference type="SAM" id="Phobius"/>
    </source>
</evidence>
<protein>
    <submittedName>
        <fullName evidence="2">Uncharacterized protein</fullName>
    </submittedName>
</protein>
<dbReference type="Proteomes" id="UP000254720">
    <property type="component" value="Unassembled WGS sequence"/>
</dbReference>
<feature type="transmembrane region" description="Helical" evidence="1">
    <location>
        <begin position="20"/>
        <end position="42"/>
    </location>
</feature>
<keyword evidence="1" id="KW-0472">Membrane</keyword>
<evidence type="ECO:0000313" key="3">
    <source>
        <dbReference type="Proteomes" id="UP000254720"/>
    </source>
</evidence>
<accession>A0A370GWN4</accession>
<feature type="transmembrane region" description="Helical" evidence="1">
    <location>
        <begin position="79"/>
        <end position="101"/>
    </location>
</feature>
<organism evidence="2 3">
    <name type="scientific">Aquicella lusitana</name>
    <dbReference type="NCBI Taxonomy" id="254246"/>
    <lineage>
        <taxon>Bacteria</taxon>
        <taxon>Pseudomonadati</taxon>
        <taxon>Pseudomonadota</taxon>
        <taxon>Gammaproteobacteria</taxon>
        <taxon>Legionellales</taxon>
        <taxon>Coxiellaceae</taxon>
        <taxon>Aquicella</taxon>
    </lineage>
</organism>
<dbReference type="OrthoDB" id="9992522at2"/>
<name>A0A370GWN4_9COXI</name>
<proteinExistence type="predicted"/>
<evidence type="ECO:0000313" key="2">
    <source>
        <dbReference type="EMBL" id="RDI48095.1"/>
    </source>
</evidence>
<dbReference type="RefSeq" id="WP_114833574.1">
    <property type="nucleotide sequence ID" value="NZ_LR699114.1"/>
</dbReference>